<accession>A0A7R8YQ23</accession>
<name>A0A7R8YQ23_HERIL</name>
<keyword evidence="3" id="KW-1185">Reference proteome</keyword>
<evidence type="ECO:0000256" key="1">
    <source>
        <dbReference type="SAM" id="SignalP"/>
    </source>
</evidence>
<feature type="signal peptide" evidence="1">
    <location>
        <begin position="1"/>
        <end position="16"/>
    </location>
</feature>
<proteinExistence type="predicted"/>
<evidence type="ECO:0000313" key="3">
    <source>
        <dbReference type="Proteomes" id="UP000594454"/>
    </source>
</evidence>
<dbReference type="EMBL" id="LR899010">
    <property type="protein sequence ID" value="CAD7080926.1"/>
    <property type="molecule type" value="Genomic_DNA"/>
</dbReference>
<feature type="chain" id="PRO_5030639811" evidence="1">
    <location>
        <begin position="17"/>
        <end position="115"/>
    </location>
</feature>
<dbReference type="AlphaFoldDB" id="A0A7R8YQ23"/>
<evidence type="ECO:0000313" key="2">
    <source>
        <dbReference type="EMBL" id="CAD7080926.1"/>
    </source>
</evidence>
<organism evidence="2 3">
    <name type="scientific">Hermetia illucens</name>
    <name type="common">Black soldier fly</name>
    <dbReference type="NCBI Taxonomy" id="343691"/>
    <lineage>
        <taxon>Eukaryota</taxon>
        <taxon>Metazoa</taxon>
        <taxon>Ecdysozoa</taxon>
        <taxon>Arthropoda</taxon>
        <taxon>Hexapoda</taxon>
        <taxon>Insecta</taxon>
        <taxon>Pterygota</taxon>
        <taxon>Neoptera</taxon>
        <taxon>Endopterygota</taxon>
        <taxon>Diptera</taxon>
        <taxon>Brachycera</taxon>
        <taxon>Stratiomyomorpha</taxon>
        <taxon>Stratiomyidae</taxon>
        <taxon>Hermetiinae</taxon>
        <taxon>Hermetia</taxon>
    </lineage>
</organism>
<reference evidence="2 3" key="1">
    <citation type="submission" date="2020-11" db="EMBL/GenBank/DDBJ databases">
        <authorList>
            <person name="Wallbank WR R."/>
            <person name="Pardo Diaz C."/>
            <person name="Kozak K."/>
            <person name="Martin S."/>
            <person name="Jiggins C."/>
            <person name="Moest M."/>
            <person name="Warren A I."/>
            <person name="Generalovic N T."/>
            <person name="Byers J.R.P. K."/>
            <person name="Montejo-Kovacevich G."/>
            <person name="Yen C E."/>
        </authorList>
    </citation>
    <scope>NUCLEOTIDE SEQUENCE [LARGE SCALE GENOMIC DNA]</scope>
</reference>
<keyword evidence="1" id="KW-0732">Signal</keyword>
<protein>
    <submittedName>
        <fullName evidence="2">Uncharacterized protein</fullName>
    </submittedName>
</protein>
<dbReference type="Proteomes" id="UP000594454">
    <property type="component" value="Chromosome 2"/>
</dbReference>
<gene>
    <name evidence="2" type="ORF">HERILL_LOCUS4062</name>
</gene>
<dbReference type="InParanoid" id="A0A7R8YQ23"/>
<sequence>MKFILLVLAVIGTASAGFVAPAFNGYPAPVVTAAPAAAYPGAFIKPVAYSVPTVTATPVSAYSASFVKPLAYGAPGIAASPDDYSAQLGYAGPTVSPIAAGYIAPVNSWKKKASA</sequence>